<feature type="domain" description="PPIase cyclophilin-type" evidence="1">
    <location>
        <begin position="31"/>
        <end position="73"/>
    </location>
</feature>
<organism evidence="2 3">
    <name type="scientific">Marinobacter aromaticivorans</name>
    <dbReference type="NCBI Taxonomy" id="1494078"/>
    <lineage>
        <taxon>Bacteria</taxon>
        <taxon>Pseudomonadati</taxon>
        <taxon>Pseudomonadota</taxon>
        <taxon>Gammaproteobacteria</taxon>
        <taxon>Pseudomonadales</taxon>
        <taxon>Marinobacteraceae</taxon>
        <taxon>Marinobacter</taxon>
    </lineage>
</organism>
<gene>
    <name evidence="2" type="ORF">ACFQQA_19105</name>
</gene>
<dbReference type="InterPro" id="IPR002130">
    <property type="entry name" value="Cyclophilin-type_PPIase_dom"/>
</dbReference>
<evidence type="ECO:0000313" key="2">
    <source>
        <dbReference type="EMBL" id="MFC7296817.1"/>
    </source>
</evidence>
<evidence type="ECO:0000259" key="1">
    <source>
        <dbReference type="Pfam" id="PF00160"/>
    </source>
</evidence>
<sequence>MEKPKSGRLLLRPQQHNAAASVAYFYTALYTTQIGEFSILLRADVAPLTCRYFLQNVECGILNGTTFFRVLNDGNQPNRNPKIHIIQ</sequence>
<name>A0ABW2J0W6_9GAMM</name>
<dbReference type="EC" id="5.2.1.8" evidence="2"/>
<proteinExistence type="predicted"/>
<keyword evidence="2" id="KW-0413">Isomerase</keyword>
<keyword evidence="3" id="KW-1185">Reference proteome</keyword>
<protein>
    <submittedName>
        <fullName evidence="2">Peptidylprolyl isomerase</fullName>
        <ecNumber evidence="2">5.2.1.8</ecNumber>
    </submittedName>
</protein>
<dbReference type="EMBL" id="JBHTBD010000052">
    <property type="protein sequence ID" value="MFC7296817.1"/>
    <property type="molecule type" value="Genomic_DNA"/>
</dbReference>
<feature type="non-terminal residue" evidence="2">
    <location>
        <position position="87"/>
    </location>
</feature>
<reference evidence="3" key="1">
    <citation type="journal article" date="2019" name="Int. J. Syst. Evol. Microbiol.">
        <title>The Global Catalogue of Microorganisms (GCM) 10K type strain sequencing project: providing services to taxonomists for standard genome sequencing and annotation.</title>
        <authorList>
            <consortium name="The Broad Institute Genomics Platform"/>
            <consortium name="The Broad Institute Genome Sequencing Center for Infectious Disease"/>
            <person name="Wu L."/>
            <person name="Ma J."/>
        </authorList>
    </citation>
    <scope>NUCLEOTIDE SEQUENCE [LARGE SCALE GENOMIC DNA]</scope>
    <source>
        <strain evidence="3">CCUG 60559</strain>
    </source>
</reference>
<dbReference type="Proteomes" id="UP001596506">
    <property type="component" value="Unassembled WGS sequence"/>
</dbReference>
<evidence type="ECO:0000313" key="3">
    <source>
        <dbReference type="Proteomes" id="UP001596506"/>
    </source>
</evidence>
<dbReference type="Gene3D" id="2.40.100.10">
    <property type="entry name" value="Cyclophilin-like"/>
    <property type="match status" value="1"/>
</dbReference>
<accession>A0ABW2J0W6</accession>
<dbReference type="GO" id="GO:0003755">
    <property type="term" value="F:peptidyl-prolyl cis-trans isomerase activity"/>
    <property type="evidence" value="ECO:0007669"/>
    <property type="project" value="UniProtKB-EC"/>
</dbReference>
<dbReference type="RefSeq" id="WP_188437876.1">
    <property type="nucleotide sequence ID" value="NZ_JBHTBD010000052.1"/>
</dbReference>
<dbReference type="Pfam" id="PF00160">
    <property type="entry name" value="Pro_isomerase"/>
    <property type="match status" value="1"/>
</dbReference>
<dbReference type="SUPFAM" id="SSF50891">
    <property type="entry name" value="Cyclophilin-like"/>
    <property type="match status" value="1"/>
</dbReference>
<comment type="caution">
    <text evidence="2">The sequence shown here is derived from an EMBL/GenBank/DDBJ whole genome shotgun (WGS) entry which is preliminary data.</text>
</comment>
<dbReference type="InterPro" id="IPR029000">
    <property type="entry name" value="Cyclophilin-like_dom_sf"/>
</dbReference>